<dbReference type="EMBL" id="CADIKL010000038">
    <property type="protein sequence ID" value="CAB3802836.1"/>
    <property type="molecule type" value="Genomic_DNA"/>
</dbReference>
<evidence type="ECO:0000313" key="2">
    <source>
        <dbReference type="Proteomes" id="UP000494119"/>
    </source>
</evidence>
<keyword evidence="2" id="KW-1185">Reference proteome</keyword>
<dbReference type="AlphaFoldDB" id="A0A6J5GP73"/>
<reference evidence="1 2" key="1">
    <citation type="submission" date="2020-04" db="EMBL/GenBank/DDBJ databases">
        <authorList>
            <person name="De Canck E."/>
        </authorList>
    </citation>
    <scope>NUCLEOTIDE SEQUENCE [LARGE SCALE GENOMIC DNA]</scope>
    <source>
        <strain evidence="1 2">LMG 28688</strain>
    </source>
</reference>
<dbReference type="Proteomes" id="UP000494119">
    <property type="component" value="Unassembled WGS sequence"/>
</dbReference>
<protein>
    <submittedName>
        <fullName evidence="1">Uncharacterized protein</fullName>
    </submittedName>
</protein>
<sequence>MLNFIGTATNDYETNRINYNVSTNGETSELDYNPAGKETDVLNFIGTATNDYETNRINYNVSTNGETSELDYNPAGKETDVLNFIGAATNDYETNRINFSTTTGGETSELDYNSAGNETDVLNFIGTATNDYETNRINYNVSTGGETSELDYNPAGTETDALNFIGTATNDYETNRINFSTTTGWETSRLDYNPAGRQTDVINFAGVANNDYETGEVTFNTTTGAETSNTMFNSTGHETEYQQFQGTAGNDYETLDEKFNPSGGNYATEVIAFNGNGVETQDEKFNASTGALNSVTLWNGTNPYAYEEEFSNGGNYFSEIETFNALTGAQTGGGIFNSATGAELDYFNNGNWYSGNTGFSDYGDSGYSDGYDVMSDDWGGDCYSDDPVILNLNGGKVQTTSLANSAASFDMRNDGQKIQTGWGTAGEGYLVYDPNDAGNKATISQDNQLVDGMSALKSLAQQVDGSADSTLSASDALWSDLKVWVDTTGTGQFQSGQLYSLDQLGIASLGLGGTEVDRNSNGNEIVVDSAFTWASGKTGDMAGVNLNFAGGAAAGETSAGIDQTRTQNLVSAMASFGAATSASSVLAAPAQNDPHVLLAASAH</sequence>
<organism evidence="1 2">
    <name type="scientific">Paraburkholderia caffeinitolerans</name>
    <dbReference type="NCBI Taxonomy" id="1723730"/>
    <lineage>
        <taxon>Bacteria</taxon>
        <taxon>Pseudomonadati</taxon>
        <taxon>Pseudomonadota</taxon>
        <taxon>Betaproteobacteria</taxon>
        <taxon>Burkholderiales</taxon>
        <taxon>Burkholderiaceae</taxon>
        <taxon>Paraburkholderia</taxon>
    </lineage>
</organism>
<proteinExistence type="predicted"/>
<name>A0A6J5GP73_9BURK</name>
<dbReference type="PANTHER" id="PTHR39431">
    <property type="entry name" value="FRPA/C-RELATED PROTEIN"/>
    <property type="match status" value="1"/>
</dbReference>
<accession>A0A6J5GP73</accession>
<dbReference type="PANTHER" id="PTHR39431:SF1">
    <property type="entry name" value="FRPA_C-RELATED PROTEIN"/>
    <property type="match status" value="1"/>
</dbReference>
<gene>
    <name evidence="1" type="ORF">LMG28688_05664</name>
</gene>
<evidence type="ECO:0000313" key="1">
    <source>
        <dbReference type="EMBL" id="CAB3802836.1"/>
    </source>
</evidence>